<dbReference type="SMART" id="SM00983">
    <property type="entry name" value="TPK_B1_binding"/>
    <property type="match status" value="1"/>
</dbReference>
<evidence type="ECO:0000259" key="6">
    <source>
        <dbReference type="SMART" id="SM00983"/>
    </source>
</evidence>
<gene>
    <name evidence="7" type="ORF">PRVXT_001334</name>
</gene>
<dbReference type="RefSeq" id="WP_350344890.1">
    <property type="nucleotide sequence ID" value="NZ_CP158367.1"/>
</dbReference>
<dbReference type="GO" id="GO:0016301">
    <property type="term" value="F:kinase activity"/>
    <property type="evidence" value="ECO:0007669"/>
    <property type="project" value="UniProtKB-KW"/>
</dbReference>
<keyword evidence="4" id="KW-0067">ATP-binding</keyword>
<evidence type="ECO:0000256" key="3">
    <source>
        <dbReference type="ARBA" id="ARBA00022777"/>
    </source>
</evidence>
<dbReference type="EC" id="2.7.6.2" evidence="5"/>
<dbReference type="Pfam" id="PF04263">
    <property type="entry name" value="TPK_catalytic"/>
    <property type="match status" value="1"/>
</dbReference>
<dbReference type="InterPro" id="IPR053149">
    <property type="entry name" value="TPK"/>
</dbReference>
<dbReference type="InterPro" id="IPR007371">
    <property type="entry name" value="TPK_catalytic"/>
</dbReference>
<accession>A0AAU7VQ12</accession>
<dbReference type="GO" id="GO:0004788">
    <property type="term" value="F:thiamine diphosphokinase activity"/>
    <property type="evidence" value="ECO:0007669"/>
    <property type="project" value="UniProtKB-UniRule"/>
</dbReference>
<organism evidence="7">
    <name type="scientific">Proteinivorax tanatarense</name>
    <dbReference type="NCBI Taxonomy" id="1260629"/>
    <lineage>
        <taxon>Bacteria</taxon>
        <taxon>Bacillati</taxon>
        <taxon>Bacillota</taxon>
        <taxon>Clostridia</taxon>
        <taxon>Eubacteriales</taxon>
        <taxon>Proteinivoracaceae</taxon>
        <taxon>Proteinivorax</taxon>
    </lineage>
</organism>
<dbReference type="Gene3D" id="3.40.50.10240">
    <property type="entry name" value="Thiamin pyrophosphokinase, catalytic domain"/>
    <property type="match status" value="1"/>
</dbReference>
<dbReference type="PANTHER" id="PTHR41299">
    <property type="entry name" value="THIAMINE PYROPHOSPHOKINASE"/>
    <property type="match status" value="1"/>
</dbReference>
<dbReference type="InterPro" id="IPR036371">
    <property type="entry name" value="TPK_B1-bd_sf"/>
</dbReference>
<dbReference type="SUPFAM" id="SSF63999">
    <property type="entry name" value="Thiamin pyrophosphokinase, catalytic domain"/>
    <property type="match status" value="1"/>
</dbReference>
<dbReference type="InterPro" id="IPR006282">
    <property type="entry name" value="Thi_PPkinase"/>
</dbReference>
<reference evidence="7" key="1">
    <citation type="journal article" date="2013" name="Extremophiles">
        <title>Proteinivorax tanatarense gen. nov., sp. nov., an anaerobic, haloalkaliphilic, proteolytic bacterium isolated from a decaying algal bloom, and proposal of Proteinivoraceae fam. nov.</title>
        <authorList>
            <person name="Kevbrin V."/>
            <person name="Boltyanskaya Y."/>
            <person name="Zhilina T."/>
            <person name="Kolganova T."/>
            <person name="Lavrentjeva E."/>
            <person name="Kuznetsov B."/>
        </authorList>
    </citation>
    <scope>NUCLEOTIDE SEQUENCE</scope>
    <source>
        <strain evidence="7">Z-910T</strain>
    </source>
</reference>
<keyword evidence="3" id="KW-0418">Kinase</keyword>
<dbReference type="EMBL" id="CP158367">
    <property type="protein sequence ID" value="XBX76156.1"/>
    <property type="molecule type" value="Genomic_DNA"/>
</dbReference>
<dbReference type="PANTHER" id="PTHR41299:SF1">
    <property type="entry name" value="THIAMINE PYROPHOSPHOKINASE"/>
    <property type="match status" value="1"/>
</dbReference>
<keyword evidence="1 7" id="KW-0808">Transferase</keyword>
<sequence>MIYLFLNGDVPAKSDYYKAQPHKVIAVDGGFNKIPKTLQADILIGDMDSVKKVPIVKTIKHPVEKNQSDLELALEYIFNNHSIKEKIVVFGLTGGRVDHQLFNLFVLREYAKKIDFICETEKEKILVTKGDSLIKNFKGKTFSIFPLEDYQKITIRGAKYPLKEKKINMGDSLTLSNVCIDEELFVYSKGVVAIIINK</sequence>
<proteinExistence type="predicted"/>
<dbReference type="GO" id="GO:0006772">
    <property type="term" value="P:thiamine metabolic process"/>
    <property type="evidence" value="ECO:0007669"/>
    <property type="project" value="UniProtKB-UniRule"/>
</dbReference>
<dbReference type="SUPFAM" id="SSF63862">
    <property type="entry name" value="Thiamin pyrophosphokinase, substrate-binding domain"/>
    <property type="match status" value="1"/>
</dbReference>
<name>A0AAU7VQ12_9FIRM</name>
<reference evidence="7" key="2">
    <citation type="submission" date="2024-06" db="EMBL/GenBank/DDBJ databases">
        <authorList>
            <person name="Petrova K.O."/>
            <person name="Toshchakov S.V."/>
            <person name="Boltjanskaja Y.V."/>
            <person name="Kevbrin V."/>
        </authorList>
    </citation>
    <scope>NUCLEOTIDE SEQUENCE</scope>
    <source>
        <strain evidence="7">Z-910T</strain>
    </source>
</reference>
<dbReference type="GO" id="GO:0005524">
    <property type="term" value="F:ATP binding"/>
    <property type="evidence" value="ECO:0007669"/>
    <property type="project" value="UniProtKB-KW"/>
</dbReference>
<protein>
    <recommendedName>
        <fullName evidence="5">Thiamine diphosphokinase</fullName>
        <ecNumber evidence="5">2.7.6.2</ecNumber>
    </recommendedName>
</protein>
<dbReference type="Pfam" id="PF04265">
    <property type="entry name" value="TPK_B1_binding"/>
    <property type="match status" value="1"/>
</dbReference>
<dbReference type="CDD" id="cd07995">
    <property type="entry name" value="TPK"/>
    <property type="match status" value="1"/>
</dbReference>
<evidence type="ECO:0000256" key="4">
    <source>
        <dbReference type="ARBA" id="ARBA00022840"/>
    </source>
</evidence>
<keyword evidence="2" id="KW-0547">Nucleotide-binding</keyword>
<dbReference type="AlphaFoldDB" id="A0AAU7VQ12"/>
<dbReference type="InterPro" id="IPR007373">
    <property type="entry name" value="Thiamin_PyroPKinase_B1-bd"/>
</dbReference>
<dbReference type="GO" id="GO:0009229">
    <property type="term" value="P:thiamine diphosphate biosynthetic process"/>
    <property type="evidence" value="ECO:0007669"/>
    <property type="project" value="InterPro"/>
</dbReference>
<evidence type="ECO:0000256" key="2">
    <source>
        <dbReference type="ARBA" id="ARBA00022741"/>
    </source>
</evidence>
<feature type="domain" description="Thiamin pyrophosphokinase thiamin-binding" evidence="6">
    <location>
        <begin position="130"/>
        <end position="193"/>
    </location>
</feature>
<evidence type="ECO:0000256" key="5">
    <source>
        <dbReference type="NCBIfam" id="TIGR01378"/>
    </source>
</evidence>
<dbReference type="GO" id="GO:0030975">
    <property type="term" value="F:thiamine binding"/>
    <property type="evidence" value="ECO:0007669"/>
    <property type="project" value="InterPro"/>
</dbReference>
<evidence type="ECO:0000313" key="7">
    <source>
        <dbReference type="EMBL" id="XBX76156.1"/>
    </source>
</evidence>
<dbReference type="NCBIfam" id="TIGR01378">
    <property type="entry name" value="thi_PPkinase"/>
    <property type="match status" value="1"/>
</dbReference>
<dbReference type="InterPro" id="IPR036759">
    <property type="entry name" value="TPK_catalytic_sf"/>
</dbReference>
<evidence type="ECO:0000256" key="1">
    <source>
        <dbReference type="ARBA" id="ARBA00022679"/>
    </source>
</evidence>